<dbReference type="SUPFAM" id="SSF47090">
    <property type="entry name" value="PGBD-like"/>
    <property type="match status" value="1"/>
</dbReference>
<name>A0ABT6T1R5_9ACTN</name>
<evidence type="ECO:0000313" key="6">
    <source>
        <dbReference type="EMBL" id="MDI3421550.1"/>
    </source>
</evidence>
<accession>A0ABT6T1R5</accession>
<dbReference type="InterPro" id="IPR036366">
    <property type="entry name" value="PGBDSf"/>
</dbReference>
<comment type="caution">
    <text evidence="6">The sequence shown here is derived from an EMBL/GenBank/DDBJ whole genome shotgun (WGS) entry which is preliminary data.</text>
</comment>
<evidence type="ECO:0000256" key="1">
    <source>
        <dbReference type="ARBA" id="ARBA00004196"/>
    </source>
</evidence>
<dbReference type="Pfam" id="PF01471">
    <property type="entry name" value="PG_binding_1"/>
    <property type="match status" value="1"/>
</dbReference>
<dbReference type="InterPro" id="IPR050465">
    <property type="entry name" value="UPF0194_transport"/>
</dbReference>
<keyword evidence="7" id="KW-1185">Reference proteome</keyword>
<gene>
    <name evidence="6" type="ORF">QIT00_23845</name>
</gene>
<feature type="signal peptide" evidence="4">
    <location>
        <begin position="1"/>
        <end position="23"/>
    </location>
</feature>
<evidence type="ECO:0000313" key="7">
    <source>
        <dbReference type="Proteomes" id="UP001237105"/>
    </source>
</evidence>
<evidence type="ECO:0000256" key="4">
    <source>
        <dbReference type="SAM" id="SignalP"/>
    </source>
</evidence>
<feature type="region of interest" description="Disordered" evidence="3">
    <location>
        <begin position="28"/>
        <end position="48"/>
    </location>
</feature>
<protein>
    <submittedName>
        <fullName evidence="6">Peptidoglycan-binding protein</fullName>
    </submittedName>
</protein>
<dbReference type="PANTHER" id="PTHR32347">
    <property type="entry name" value="EFFLUX SYSTEM COMPONENT YKNX-RELATED"/>
    <property type="match status" value="1"/>
</dbReference>
<evidence type="ECO:0000256" key="3">
    <source>
        <dbReference type="SAM" id="MobiDB-lite"/>
    </source>
</evidence>
<feature type="region of interest" description="Disordered" evidence="3">
    <location>
        <begin position="234"/>
        <end position="266"/>
    </location>
</feature>
<proteinExistence type="predicted"/>
<dbReference type="InterPro" id="IPR002477">
    <property type="entry name" value="Peptidoglycan-bd-like"/>
</dbReference>
<dbReference type="Proteomes" id="UP001237105">
    <property type="component" value="Unassembled WGS sequence"/>
</dbReference>
<dbReference type="PANTHER" id="PTHR32347:SF23">
    <property type="entry name" value="BLL5650 PROTEIN"/>
    <property type="match status" value="1"/>
</dbReference>
<dbReference type="EMBL" id="JASCIS010000025">
    <property type="protein sequence ID" value="MDI3421550.1"/>
    <property type="molecule type" value="Genomic_DNA"/>
</dbReference>
<evidence type="ECO:0000259" key="5">
    <source>
        <dbReference type="Pfam" id="PF01471"/>
    </source>
</evidence>
<reference evidence="6 7" key="1">
    <citation type="submission" date="2023-05" db="EMBL/GenBank/DDBJ databases">
        <title>Draft genome sequence of Streptomyces sp. B-S-A12 isolated from a cave soil in Thailand.</title>
        <authorList>
            <person name="Chamroensaksri N."/>
            <person name="Muangham S."/>
        </authorList>
    </citation>
    <scope>NUCLEOTIDE SEQUENCE [LARGE SCALE GENOMIC DNA]</scope>
    <source>
        <strain evidence="6 7">B-S-A12</strain>
    </source>
</reference>
<keyword evidence="4" id="KW-0732">Signal</keyword>
<dbReference type="RefSeq" id="WP_282537413.1">
    <property type="nucleotide sequence ID" value="NZ_JASCIS010000025.1"/>
</dbReference>
<keyword evidence="2" id="KW-0175">Coiled coil</keyword>
<evidence type="ECO:0000256" key="2">
    <source>
        <dbReference type="ARBA" id="ARBA00023054"/>
    </source>
</evidence>
<organism evidence="6 7">
    <name type="scientific">Streptomyces luteolus</name>
    <dbReference type="NCBI Taxonomy" id="3043615"/>
    <lineage>
        <taxon>Bacteria</taxon>
        <taxon>Bacillati</taxon>
        <taxon>Actinomycetota</taxon>
        <taxon>Actinomycetes</taxon>
        <taxon>Kitasatosporales</taxon>
        <taxon>Streptomycetaceae</taxon>
        <taxon>Streptomyces</taxon>
    </lineage>
</organism>
<dbReference type="Gene3D" id="1.10.101.10">
    <property type="entry name" value="PGBD-like superfamily/PGBD"/>
    <property type="match status" value="1"/>
</dbReference>
<dbReference type="InterPro" id="IPR036365">
    <property type="entry name" value="PGBD-like_sf"/>
</dbReference>
<sequence>MARKKWIIASTALVVAVAGGGLALTAQPAADGQGGQQQDERLPPDTAPVVKGDLSNSVQADGTLGHARQRKINAGTPGTLTKIAGEGDTLERDDRLYEVNGRAVRLMYGTSPMYRTMKAGDEGDDVRQLKRNLQALGYGAGLAMDDEFTSGTAAAVKRWQKDHGAERTGEVGKGDIAFAPGPLRVREASAATGDELAPGKPVLTVTGSERVVTFKLEVSEADIAKKGTEVTVRLPDGSTAKGKVSSVGKTAEEDQGEQGGGQDRTPKIKVTVTFDDPARAKGPDQSPVTVELVGETRRDVLSVPVNALLALPGGGFGVQVVEDGGGSRDGGSGGKVREVRVELGMFGEGRVEVSGGGLAEGMKVGVPKI</sequence>
<feature type="chain" id="PRO_5046115625" evidence="4">
    <location>
        <begin position="24"/>
        <end position="369"/>
    </location>
</feature>
<feature type="domain" description="Peptidoglycan binding-like" evidence="5">
    <location>
        <begin position="123"/>
        <end position="173"/>
    </location>
</feature>
<dbReference type="Gene3D" id="2.40.420.20">
    <property type="match status" value="1"/>
</dbReference>
<comment type="subcellular location">
    <subcellularLocation>
        <location evidence="1">Cell envelope</location>
    </subcellularLocation>
</comment>